<dbReference type="KEGG" id="jcu:105645638"/>
<dbReference type="PANTHER" id="PTHR10460:SF47">
    <property type="entry name" value="PROTEIN ABIL2"/>
    <property type="match status" value="1"/>
</dbReference>
<comment type="function">
    <text evidence="2">Involved in regulation of actin and microtubule organization. Part of a WAVE complex that activates the Arp2/3 complex.</text>
</comment>
<evidence type="ECO:0000256" key="3">
    <source>
        <dbReference type="SAM" id="MobiDB-lite"/>
    </source>
</evidence>
<dbReference type="STRING" id="180498.A0A067K0G0"/>
<feature type="region of interest" description="Disordered" evidence="3">
    <location>
        <begin position="211"/>
        <end position="277"/>
    </location>
</feature>
<dbReference type="AlphaFoldDB" id="A0A067K0G0"/>
<gene>
    <name evidence="4" type="ORF">JCGZ_20420</name>
</gene>
<evidence type="ECO:0008006" key="6">
    <source>
        <dbReference type="Google" id="ProtNLM"/>
    </source>
</evidence>
<dbReference type="InterPro" id="IPR028457">
    <property type="entry name" value="ABI"/>
</dbReference>
<evidence type="ECO:0000313" key="4">
    <source>
        <dbReference type="EMBL" id="KDP25264.1"/>
    </source>
</evidence>
<evidence type="ECO:0000256" key="2">
    <source>
        <dbReference type="ARBA" id="ARBA00025223"/>
    </source>
</evidence>
<reference evidence="4 5" key="1">
    <citation type="journal article" date="2014" name="PLoS ONE">
        <title>Global Analysis of Gene Expression Profiles in Physic Nut (Jatropha curcas L.) Seedlings Exposed to Salt Stress.</title>
        <authorList>
            <person name="Zhang L."/>
            <person name="Zhang C."/>
            <person name="Wu P."/>
            <person name="Chen Y."/>
            <person name="Li M."/>
            <person name="Jiang H."/>
            <person name="Wu G."/>
        </authorList>
    </citation>
    <scope>NUCLEOTIDE SEQUENCE [LARGE SCALE GENOMIC DNA]</scope>
    <source>
        <strain evidence="5">cv. GZQX0401</strain>
        <tissue evidence="4">Young leaves</tissue>
    </source>
</reference>
<dbReference type="EMBL" id="KK914993">
    <property type="protein sequence ID" value="KDP25264.1"/>
    <property type="molecule type" value="Genomic_DNA"/>
</dbReference>
<evidence type="ECO:0000313" key="5">
    <source>
        <dbReference type="Proteomes" id="UP000027138"/>
    </source>
</evidence>
<dbReference type="Proteomes" id="UP000027138">
    <property type="component" value="Unassembled WGS sequence"/>
</dbReference>
<comment type="similarity">
    <text evidence="1">Belongs to the ABI family.</text>
</comment>
<dbReference type="OrthoDB" id="1927036at2759"/>
<accession>A0A067K0G0</accession>
<dbReference type="PANTHER" id="PTHR10460">
    <property type="entry name" value="ABL INTERACTOR FAMILY MEMBER"/>
    <property type="match status" value="1"/>
</dbReference>
<name>A0A067K0G0_JATCU</name>
<protein>
    <recommendedName>
        <fullName evidence="6">Protein ABIL2</fullName>
    </recommendedName>
</protein>
<dbReference type="Gene3D" id="6.10.140.1620">
    <property type="match status" value="1"/>
</dbReference>
<proteinExistence type="inferred from homology"/>
<sequence>MDDKTSSSSSVSGLQGKVSNQDELFMQQSLLFSETLQDLKNLRKQLYSAAEYFETTYRKEDQKQIVVETLKDYTIKALINTIDHLGSVAYKVNSFSDEKLRGVSALDLRFTCLEQKLRTCEEYINHSGLSQQFLMVETPKYHKRYIFPAEETLDTESKSHTRSFRADYNSEQFKNAVQATIKGTSPYTFRGHSRLKSPQVSSRQGTFTFASISINKRPDKRASSPQRFPLLRSGTLLPKRSISPNNAGKPRFPSEPRRSVSLSASYPERDRANDIEQYSSKSKRLFKALLSMRKPRKDRTLYKYLDEA</sequence>
<keyword evidence="5" id="KW-1185">Reference proteome</keyword>
<organism evidence="4 5">
    <name type="scientific">Jatropha curcas</name>
    <name type="common">Barbados nut</name>
    <dbReference type="NCBI Taxonomy" id="180498"/>
    <lineage>
        <taxon>Eukaryota</taxon>
        <taxon>Viridiplantae</taxon>
        <taxon>Streptophyta</taxon>
        <taxon>Embryophyta</taxon>
        <taxon>Tracheophyta</taxon>
        <taxon>Spermatophyta</taxon>
        <taxon>Magnoliopsida</taxon>
        <taxon>eudicotyledons</taxon>
        <taxon>Gunneridae</taxon>
        <taxon>Pentapetalae</taxon>
        <taxon>rosids</taxon>
        <taxon>fabids</taxon>
        <taxon>Malpighiales</taxon>
        <taxon>Euphorbiaceae</taxon>
        <taxon>Crotonoideae</taxon>
        <taxon>Jatropheae</taxon>
        <taxon>Jatropha</taxon>
    </lineage>
</organism>
<evidence type="ECO:0000256" key="1">
    <source>
        <dbReference type="ARBA" id="ARBA00010020"/>
    </source>
</evidence>